<dbReference type="Gene3D" id="3.40.50.150">
    <property type="entry name" value="Vaccinia Virus protein VP39"/>
    <property type="match status" value="1"/>
</dbReference>
<dbReference type="OrthoDB" id="9810570at2"/>
<dbReference type="RefSeq" id="WP_019195017.1">
    <property type="nucleotide sequence ID" value="NZ_LT629765.1"/>
</dbReference>
<gene>
    <name evidence="2" type="ORF">SAMN04488539_1161</name>
</gene>
<dbReference type="eggNOG" id="COG0116">
    <property type="taxonomic scope" value="Bacteria"/>
</dbReference>
<proteinExistence type="predicted"/>
<dbReference type="Pfam" id="PF18096">
    <property type="entry name" value="Thump_like"/>
    <property type="match status" value="1"/>
</dbReference>
<name>A0A1H1Q2E1_9CORY</name>
<organism evidence="2 3">
    <name type="scientific">Corynebacterium timonense</name>
    <dbReference type="NCBI Taxonomy" id="441500"/>
    <lineage>
        <taxon>Bacteria</taxon>
        <taxon>Bacillati</taxon>
        <taxon>Actinomycetota</taxon>
        <taxon>Actinomycetes</taxon>
        <taxon>Mycobacteriales</taxon>
        <taxon>Corynebacteriaceae</taxon>
        <taxon>Corynebacterium</taxon>
    </lineage>
</organism>
<dbReference type="STRING" id="1203190.GCA_000312345_02245"/>
<dbReference type="Proteomes" id="UP000182237">
    <property type="component" value="Chromosome I"/>
</dbReference>
<accession>A0A1H1Q2E1</accession>
<reference evidence="2 3" key="1">
    <citation type="submission" date="2016-10" db="EMBL/GenBank/DDBJ databases">
        <authorList>
            <person name="de Groot N.N."/>
        </authorList>
    </citation>
    <scope>NUCLEOTIDE SEQUENCE [LARGE SCALE GENOMIC DNA]</scope>
    <source>
        <strain evidence="2 3">DSM 45434</strain>
    </source>
</reference>
<dbReference type="SUPFAM" id="SSF53335">
    <property type="entry name" value="S-adenosyl-L-methionine-dependent methyltransferases"/>
    <property type="match status" value="1"/>
</dbReference>
<dbReference type="InterPro" id="IPR029063">
    <property type="entry name" value="SAM-dependent_MTases_sf"/>
</dbReference>
<evidence type="ECO:0000259" key="1">
    <source>
        <dbReference type="Pfam" id="PF18096"/>
    </source>
</evidence>
<dbReference type="EMBL" id="LT629765">
    <property type="protein sequence ID" value="SDS17681.1"/>
    <property type="molecule type" value="Genomic_DNA"/>
</dbReference>
<feature type="domain" description="THUMP-like" evidence="1">
    <location>
        <begin position="318"/>
        <end position="377"/>
    </location>
</feature>
<evidence type="ECO:0000313" key="2">
    <source>
        <dbReference type="EMBL" id="SDS17681.1"/>
    </source>
</evidence>
<sequence>MSFSPDEVRFLTAHAAEIDEVAPQVALTSATVFADRKLLDAHFGGYARAAMEAIYARRLSEGKLPPGWLADIDAAQQATPTLVARVRARRVQAASPRLVCDVTCSVGTEAHAYDQVRWLGSDLDHARLLMARYNLGDKAWLVRADALEPVVRAPGTVIVADPARRVNGRRITDPAKLRPPLPRLVHTHQGAPMAVKCAPGIDYSEWEGLVSVVSVDGGVKEACLYTPDLSEGLSREAVVARSDGFLEAVTSADPDEVPVGRPGTYIVEPDGAVVRAGLVRAWAARHGLWMLDPYIAFLTGDRIPANYSGFAFLEDVPLRKLKAALQSYDAGSVEILVRGVDVDPDRLRGKLRLKGSRQMGVVIARVGETAVAHICGPRERPGA</sequence>
<keyword evidence="3" id="KW-1185">Reference proteome</keyword>
<protein>
    <recommendedName>
        <fullName evidence="1">THUMP-like domain-containing protein</fullName>
    </recommendedName>
</protein>
<evidence type="ECO:0000313" key="3">
    <source>
        <dbReference type="Proteomes" id="UP000182237"/>
    </source>
</evidence>
<dbReference type="AlphaFoldDB" id="A0A1H1Q2E1"/>
<dbReference type="InterPro" id="IPR041497">
    <property type="entry name" value="Thump-like"/>
</dbReference>